<protein>
    <submittedName>
        <fullName evidence="8">RDD family protein</fullName>
    </submittedName>
</protein>
<name>A0ABV9E5A7_9ACTN</name>
<feature type="domain" description="RDD" evidence="7">
    <location>
        <begin position="31"/>
        <end position="185"/>
    </location>
</feature>
<sequence>MAVHTHTPTPVPAPVPAPPFVAEAERERPIAQWGARVAARLIDWVIVLVPAAIVALVIALVWIGGQALDGLRDGSVAWRNFVIIFSVVYFLILTVYDTVLVKGRRRTFGKSLLKLEVAPADNGGRPGPIPVASIIARSAVLNIGSLTMALGWAAVVFIGPFAVLAVVIWPLWDRPNHQGAHDKVARTVVVRAN</sequence>
<comment type="subcellular location">
    <subcellularLocation>
        <location evidence="1">Cell membrane</location>
        <topology evidence="1">Multi-pass membrane protein</topology>
    </subcellularLocation>
</comment>
<proteinExistence type="predicted"/>
<organism evidence="8 9">
    <name type="scientific">Nocardiopsis mangrovi</name>
    <dbReference type="NCBI Taxonomy" id="1179818"/>
    <lineage>
        <taxon>Bacteria</taxon>
        <taxon>Bacillati</taxon>
        <taxon>Actinomycetota</taxon>
        <taxon>Actinomycetes</taxon>
        <taxon>Streptosporangiales</taxon>
        <taxon>Nocardiopsidaceae</taxon>
        <taxon>Nocardiopsis</taxon>
    </lineage>
</organism>
<dbReference type="EMBL" id="JBHSFQ010000036">
    <property type="protein sequence ID" value="MFC4565339.1"/>
    <property type="molecule type" value="Genomic_DNA"/>
</dbReference>
<keyword evidence="3 6" id="KW-0812">Transmembrane</keyword>
<evidence type="ECO:0000256" key="5">
    <source>
        <dbReference type="ARBA" id="ARBA00023136"/>
    </source>
</evidence>
<accession>A0ABV9E5A7</accession>
<keyword evidence="2" id="KW-1003">Cell membrane</keyword>
<evidence type="ECO:0000256" key="1">
    <source>
        <dbReference type="ARBA" id="ARBA00004651"/>
    </source>
</evidence>
<dbReference type="InterPro" id="IPR010432">
    <property type="entry name" value="RDD"/>
</dbReference>
<evidence type="ECO:0000256" key="3">
    <source>
        <dbReference type="ARBA" id="ARBA00022692"/>
    </source>
</evidence>
<comment type="caution">
    <text evidence="8">The sequence shown here is derived from an EMBL/GenBank/DDBJ whole genome shotgun (WGS) entry which is preliminary data.</text>
</comment>
<dbReference type="InterPro" id="IPR051791">
    <property type="entry name" value="Pra-immunoreactive"/>
</dbReference>
<feature type="transmembrane region" description="Helical" evidence="6">
    <location>
        <begin position="41"/>
        <end position="64"/>
    </location>
</feature>
<keyword evidence="5 6" id="KW-0472">Membrane</keyword>
<dbReference type="Pfam" id="PF06271">
    <property type="entry name" value="RDD"/>
    <property type="match status" value="1"/>
</dbReference>
<dbReference type="RefSeq" id="WP_378579185.1">
    <property type="nucleotide sequence ID" value="NZ_JBHSFQ010000036.1"/>
</dbReference>
<evidence type="ECO:0000256" key="4">
    <source>
        <dbReference type="ARBA" id="ARBA00022989"/>
    </source>
</evidence>
<gene>
    <name evidence="8" type="ORF">ACFO4E_26080</name>
</gene>
<dbReference type="Proteomes" id="UP001595923">
    <property type="component" value="Unassembled WGS sequence"/>
</dbReference>
<evidence type="ECO:0000313" key="8">
    <source>
        <dbReference type="EMBL" id="MFC4565339.1"/>
    </source>
</evidence>
<feature type="transmembrane region" description="Helical" evidence="6">
    <location>
        <begin position="149"/>
        <end position="172"/>
    </location>
</feature>
<dbReference type="PANTHER" id="PTHR36115">
    <property type="entry name" value="PROLINE-RICH ANTIGEN HOMOLOG-RELATED"/>
    <property type="match status" value="1"/>
</dbReference>
<evidence type="ECO:0000313" key="9">
    <source>
        <dbReference type="Proteomes" id="UP001595923"/>
    </source>
</evidence>
<feature type="transmembrane region" description="Helical" evidence="6">
    <location>
        <begin position="76"/>
        <end position="96"/>
    </location>
</feature>
<keyword evidence="4 6" id="KW-1133">Transmembrane helix</keyword>
<reference evidence="9" key="1">
    <citation type="journal article" date="2019" name="Int. J. Syst. Evol. Microbiol.">
        <title>The Global Catalogue of Microorganisms (GCM) 10K type strain sequencing project: providing services to taxonomists for standard genome sequencing and annotation.</title>
        <authorList>
            <consortium name="The Broad Institute Genomics Platform"/>
            <consortium name="The Broad Institute Genome Sequencing Center for Infectious Disease"/>
            <person name="Wu L."/>
            <person name="Ma J."/>
        </authorList>
    </citation>
    <scope>NUCLEOTIDE SEQUENCE [LARGE SCALE GENOMIC DNA]</scope>
    <source>
        <strain evidence="9">XZYJ18</strain>
    </source>
</reference>
<dbReference type="PANTHER" id="PTHR36115:SF4">
    <property type="entry name" value="MEMBRANE PROTEIN"/>
    <property type="match status" value="1"/>
</dbReference>
<evidence type="ECO:0000256" key="2">
    <source>
        <dbReference type="ARBA" id="ARBA00022475"/>
    </source>
</evidence>
<evidence type="ECO:0000256" key="6">
    <source>
        <dbReference type="SAM" id="Phobius"/>
    </source>
</evidence>
<keyword evidence="9" id="KW-1185">Reference proteome</keyword>
<evidence type="ECO:0000259" key="7">
    <source>
        <dbReference type="Pfam" id="PF06271"/>
    </source>
</evidence>